<gene>
    <name evidence="1" type="ORF">FBU59_005263</name>
</gene>
<feature type="non-terminal residue" evidence="1">
    <location>
        <position position="1"/>
    </location>
</feature>
<protein>
    <submittedName>
        <fullName evidence="1">Uncharacterized protein</fullName>
    </submittedName>
</protein>
<evidence type="ECO:0000313" key="1">
    <source>
        <dbReference type="EMBL" id="KAJ1935818.1"/>
    </source>
</evidence>
<comment type="caution">
    <text evidence="1">The sequence shown here is derived from an EMBL/GenBank/DDBJ whole genome shotgun (WGS) entry which is preliminary data.</text>
</comment>
<dbReference type="Proteomes" id="UP001150603">
    <property type="component" value="Unassembled WGS sequence"/>
</dbReference>
<keyword evidence="2" id="KW-1185">Reference proteome</keyword>
<dbReference type="EMBL" id="JANBPW010004108">
    <property type="protein sequence ID" value="KAJ1935818.1"/>
    <property type="molecule type" value="Genomic_DNA"/>
</dbReference>
<sequence length="208" mass="22657">QRLAQLTQLLKSKDTAIITSTARSMCLLLKKHEEQVSQWRTVLSPWASGKPDAFEDATSRGDTQAGASLLVDAMHVLQLACRVEGQLADMAAASCAACLGIIGYIDCQKSGLAASGQTDNTLVLNDVSDIDGRRNFIFTLIADHLVHMFALAPSPRSQSYAAFAIQELMRQAGCTKDMLVDGAEDTAIRRCWNLLPAHVQDGFEQFDR</sequence>
<accession>A0ACC1J318</accession>
<organism evidence="1 2">
    <name type="scientific">Linderina macrospora</name>
    <dbReference type="NCBI Taxonomy" id="4868"/>
    <lineage>
        <taxon>Eukaryota</taxon>
        <taxon>Fungi</taxon>
        <taxon>Fungi incertae sedis</taxon>
        <taxon>Zoopagomycota</taxon>
        <taxon>Kickxellomycotina</taxon>
        <taxon>Kickxellomycetes</taxon>
        <taxon>Kickxellales</taxon>
        <taxon>Kickxellaceae</taxon>
        <taxon>Linderina</taxon>
    </lineage>
</organism>
<name>A0ACC1J318_9FUNG</name>
<evidence type="ECO:0000313" key="2">
    <source>
        <dbReference type="Proteomes" id="UP001150603"/>
    </source>
</evidence>
<proteinExistence type="predicted"/>
<reference evidence="1" key="1">
    <citation type="submission" date="2022-07" db="EMBL/GenBank/DDBJ databases">
        <title>Phylogenomic reconstructions and comparative analyses of Kickxellomycotina fungi.</title>
        <authorList>
            <person name="Reynolds N.K."/>
            <person name="Stajich J.E."/>
            <person name="Barry K."/>
            <person name="Grigoriev I.V."/>
            <person name="Crous P."/>
            <person name="Smith M.E."/>
        </authorList>
    </citation>
    <scope>NUCLEOTIDE SEQUENCE</scope>
    <source>
        <strain evidence="1">NRRL 5244</strain>
    </source>
</reference>